<sequence length="23" mass="2142">MEAAAIAAAVSPARSDPGLVGST</sequence>
<name>A0A392T4B4_9FABA</name>
<dbReference type="Proteomes" id="UP000265520">
    <property type="component" value="Unassembled WGS sequence"/>
</dbReference>
<evidence type="ECO:0000313" key="2">
    <source>
        <dbReference type="EMBL" id="MCI55006.1"/>
    </source>
</evidence>
<dbReference type="AlphaFoldDB" id="A0A392T4B4"/>
<reference evidence="2 3" key="1">
    <citation type="journal article" date="2018" name="Front. Plant Sci.">
        <title>Red Clover (Trifolium pratense) and Zigzag Clover (T. medium) - A Picture of Genomic Similarities and Differences.</title>
        <authorList>
            <person name="Dluhosova J."/>
            <person name="Istvanek J."/>
            <person name="Nedelnik J."/>
            <person name="Repkova J."/>
        </authorList>
    </citation>
    <scope>NUCLEOTIDE SEQUENCE [LARGE SCALE GENOMIC DNA]</scope>
    <source>
        <strain evidence="3">cv. 10/8</strain>
        <tissue evidence="2">Leaf</tissue>
    </source>
</reference>
<comment type="caution">
    <text evidence="2">The sequence shown here is derived from an EMBL/GenBank/DDBJ whole genome shotgun (WGS) entry which is preliminary data.</text>
</comment>
<organism evidence="2 3">
    <name type="scientific">Trifolium medium</name>
    <dbReference type="NCBI Taxonomy" id="97028"/>
    <lineage>
        <taxon>Eukaryota</taxon>
        <taxon>Viridiplantae</taxon>
        <taxon>Streptophyta</taxon>
        <taxon>Embryophyta</taxon>
        <taxon>Tracheophyta</taxon>
        <taxon>Spermatophyta</taxon>
        <taxon>Magnoliopsida</taxon>
        <taxon>eudicotyledons</taxon>
        <taxon>Gunneridae</taxon>
        <taxon>Pentapetalae</taxon>
        <taxon>rosids</taxon>
        <taxon>fabids</taxon>
        <taxon>Fabales</taxon>
        <taxon>Fabaceae</taxon>
        <taxon>Papilionoideae</taxon>
        <taxon>50 kb inversion clade</taxon>
        <taxon>NPAAA clade</taxon>
        <taxon>Hologalegina</taxon>
        <taxon>IRL clade</taxon>
        <taxon>Trifolieae</taxon>
        <taxon>Trifolium</taxon>
    </lineage>
</organism>
<evidence type="ECO:0000313" key="3">
    <source>
        <dbReference type="Proteomes" id="UP000265520"/>
    </source>
</evidence>
<feature type="region of interest" description="Disordered" evidence="1">
    <location>
        <begin position="1"/>
        <end position="23"/>
    </location>
</feature>
<evidence type="ECO:0000256" key="1">
    <source>
        <dbReference type="SAM" id="MobiDB-lite"/>
    </source>
</evidence>
<proteinExistence type="predicted"/>
<protein>
    <submittedName>
        <fullName evidence="2">Uncharacterized protein</fullName>
    </submittedName>
</protein>
<keyword evidence="3" id="KW-1185">Reference proteome</keyword>
<dbReference type="EMBL" id="LXQA010489014">
    <property type="protein sequence ID" value="MCI55006.1"/>
    <property type="molecule type" value="Genomic_DNA"/>
</dbReference>
<accession>A0A392T4B4</accession>
<feature type="non-terminal residue" evidence="2">
    <location>
        <position position="23"/>
    </location>
</feature>